<dbReference type="GO" id="GO:0003849">
    <property type="term" value="F:3-deoxy-7-phosphoheptulonate synthase activity"/>
    <property type="evidence" value="ECO:0007669"/>
    <property type="project" value="UniProtKB-EC"/>
</dbReference>
<dbReference type="InterPro" id="IPR002480">
    <property type="entry name" value="DAHP_synth_2"/>
</dbReference>
<keyword evidence="3 6" id="KW-0808">Transferase</keyword>
<evidence type="ECO:0000313" key="8">
    <source>
        <dbReference type="Proteomes" id="UP000308730"/>
    </source>
</evidence>
<gene>
    <name evidence="7" type="ORF">EUX98_g8186</name>
</gene>
<keyword evidence="5" id="KW-0464">Manganese</keyword>
<feature type="binding site" evidence="5">
    <location>
        <position position="200"/>
    </location>
    <ligand>
        <name>phosphoenolpyruvate</name>
        <dbReference type="ChEBI" id="CHEBI:58702"/>
    </ligand>
</feature>
<comment type="cofactor">
    <cofactor evidence="5">
        <name>Mn(2+)</name>
        <dbReference type="ChEBI" id="CHEBI:29035"/>
    </cofactor>
    <cofactor evidence="5">
        <name>Co(2+)</name>
        <dbReference type="ChEBI" id="CHEBI:48828"/>
    </cofactor>
    <cofactor evidence="5">
        <name>Cd(2+)</name>
        <dbReference type="ChEBI" id="CHEBI:48775"/>
    </cofactor>
    <text evidence="5">Binds 1 divalent cation per subunit. The enzyme is active with manganese, cobalt or cadmium ions.</text>
</comment>
<dbReference type="GO" id="GO:0009423">
    <property type="term" value="P:chorismate biosynthetic process"/>
    <property type="evidence" value="ECO:0007669"/>
    <property type="project" value="UniProtKB-UniPathway"/>
</dbReference>
<comment type="caution">
    <text evidence="7">The sequence shown here is derived from an EMBL/GenBank/DDBJ whole genome shotgun (WGS) entry which is preliminary data.</text>
</comment>
<comment type="pathway">
    <text evidence="1 6">Metabolic intermediate biosynthesis; chorismate biosynthesis; chorismate from D-erythrose 4-phosphate and phosphoenolpyruvate: step 1/7.</text>
</comment>
<dbReference type="EC" id="2.5.1.54" evidence="6"/>
<dbReference type="Pfam" id="PF01474">
    <property type="entry name" value="DAHP_synth_2"/>
    <property type="match status" value="1"/>
</dbReference>
<comment type="similarity">
    <text evidence="2 6">Belongs to the class-II DAHP synthase family.</text>
</comment>
<dbReference type="GO" id="GO:0009073">
    <property type="term" value="P:aromatic amino acid family biosynthetic process"/>
    <property type="evidence" value="ECO:0007669"/>
    <property type="project" value="UniProtKB-KW"/>
</dbReference>
<evidence type="ECO:0000256" key="5">
    <source>
        <dbReference type="PIRSR" id="PIRSR602480-1"/>
    </source>
</evidence>
<dbReference type="SUPFAM" id="SSF51569">
    <property type="entry name" value="Aldolase"/>
    <property type="match status" value="1"/>
</dbReference>
<organism evidence="7 8">
    <name type="scientific">Antrodiella citrinella</name>
    <dbReference type="NCBI Taxonomy" id="2447956"/>
    <lineage>
        <taxon>Eukaryota</taxon>
        <taxon>Fungi</taxon>
        <taxon>Dikarya</taxon>
        <taxon>Basidiomycota</taxon>
        <taxon>Agaricomycotina</taxon>
        <taxon>Agaricomycetes</taxon>
        <taxon>Polyporales</taxon>
        <taxon>Steccherinaceae</taxon>
        <taxon>Antrodiella</taxon>
    </lineage>
</organism>
<protein>
    <recommendedName>
        <fullName evidence="6">Phospho-2-dehydro-3-deoxyheptonate aldolase</fullName>
        <ecNumber evidence="6">2.5.1.54</ecNumber>
    </recommendedName>
</protein>
<dbReference type="PANTHER" id="PTHR21337">
    <property type="entry name" value="PHOSPHO-2-DEHYDRO-3-DEOXYHEPTONATE ALDOLASE 1, 2"/>
    <property type="match status" value="1"/>
</dbReference>
<comment type="catalytic activity">
    <reaction evidence="4 6">
        <text>D-erythrose 4-phosphate + phosphoenolpyruvate + H2O = 7-phospho-2-dehydro-3-deoxy-D-arabino-heptonate + phosphate</text>
        <dbReference type="Rhea" id="RHEA:14717"/>
        <dbReference type="ChEBI" id="CHEBI:15377"/>
        <dbReference type="ChEBI" id="CHEBI:16897"/>
        <dbReference type="ChEBI" id="CHEBI:43474"/>
        <dbReference type="ChEBI" id="CHEBI:58394"/>
        <dbReference type="ChEBI" id="CHEBI:58702"/>
        <dbReference type="EC" id="2.5.1.54"/>
    </reaction>
</comment>
<keyword evidence="5" id="KW-0104">Cadmium</keyword>
<feature type="binding site" evidence="5">
    <location>
        <position position="307"/>
    </location>
    <ligand>
        <name>Mn(2+)</name>
        <dbReference type="ChEBI" id="CHEBI:29035"/>
    </ligand>
</feature>
<feature type="binding site" evidence="5">
    <location>
        <position position="265"/>
    </location>
    <ligand>
        <name>Mn(2+)</name>
        <dbReference type="ChEBI" id="CHEBI:29035"/>
    </ligand>
</feature>
<name>A0A4S4MCI9_9APHY</name>
<evidence type="ECO:0000256" key="3">
    <source>
        <dbReference type="ARBA" id="ARBA00022679"/>
    </source>
</evidence>
<dbReference type="PANTHER" id="PTHR21337:SF0">
    <property type="entry name" value="PHOSPHO-2-DEHYDRO-3-DEOXYHEPTONATE ALDOLASE"/>
    <property type="match status" value="1"/>
</dbReference>
<keyword evidence="6" id="KW-0057">Aromatic amino acid biosynthesis</keyword>
<reference evidence="7 8" key="1">
    <citation type="submission" date="2019-02" db="EMBL/GenBank/DDBJ databases">
        <title>Genome sequencing of the rare red list fungi Antrodiella citrinella (Flaviporus citrinellus).</title>
        <authorList>
            <person name="Buettner E."/>
            <person name="Kellner H."/>
        </authorList>
    </citation>
    <scope>NUCLEOTIDE SEQUENCE [LARGE SCALE GENOMIC DNA]</scope>
    <source>
        <strain evidence="7 8">DSM 108506</strain>
    </source>
</reference>
<evidence type="ECO:0000256" key="1">
    <source>
        <dbReference type="ARBA" id="ARBA00004688"/>
    </source>
</evidence>
<evidence type="ECO:0000256" key="6">
    <source>
        <dbReference type="RuleBase" id="RU363071"/>
    </source>
</evidence>
<evidence type="ECO:0000256" key="4">
    <source>
        <dbReference type="ARBA" id="ARBA00047508"/>
    </source>
</evidence>
<dbReference type="AlphaFoldDB" id="A0A4S4MCI9"/>
<keyword evidence="5" id="KW-0170">Cobalt</keyword>
<dbReference type="Proteomes" id="UP000308730">
    <property type="component" value="Unassembled WGS sequence"/>
</dbReference>
<evidence type="ECO:0000256" key="2">
    <source>
        <dbReference type="ARBA" id="ARBA00008911"/>
    </source>
</evidence>
<dbReference type="GO" id="GO:0008652">
    <property type="term" value="P:amino acid biosynthetic process"/>
    <property type="evidence" value="ECO:0007669"/>
    <property type="project" value="UniProtKB-KW"/>
</dbReference>
<feature type="binding site" evidence="5">
    <location>
        <position position="231"/>
    </location>
    <ligand>
        <name>phosphoenolpyruvate</name>
        <dbReference type="ChEBI" id="CHEBI:58702"/>
    </ligand>
</feature>
<sequence length="371" mass="41373">MYIKELTSAWVYAYRGDNINGLNPNERTPDPERLLSAYFHSTTTLNYIRGLLTSGFASLHHPRDWSLSHVRSPALREEFERITEGLTDALGFTRTIGFGKDTSYEQGGRRSALDDVDFYTSHEGLMLDYEEALTRQFPIPASVIPSFRLPTVDGPSPTAAKPTAYYNTSAHFLWIGDRTRQLDGAHVEYFRGIRNPIGIKVGPSMKPEELVRLLDIVNSDKESGRVTLITRYGAGKKQIDTHLASHIGAVQTSGHPVIWICDPMHGNTQTSSSGLKTRNFGTIISELTSCIRIHSECDSRLGGVSLEFTGELNEEGFSVTECLGGSMELSEEQLGLRYQSFCDPRLNFEQSLGMHCSYVCPPLNESLMLHE</sequence>
<dbReference type="OrthoDB" id="2338at2759"/>
<feature type="binding site" evidence="5">
    <location>
        <position position="343"/>
    </location>
    <ligand>
        <name>Mn(2+)</name>
        <dbReference type="ChEBI" id="CHEBI:29035"/>
    </ligand>
</feature>
<dbReference type="UniPathway" id="UPA00053">
    <property type="reaction ID" value="UER00084"/>
</dbReference>
<keyword evidence="6" id="KW-0028">Amino-acid biosynthesis</keyword>
<dbReference type="EMBL" id="SGPM01000414">
    <property type="protein sequence ID" value="THH22508.1"/>
    <property type="molecule type" value="Genomic_DNA"/>
</dbReference>
<dbReference type="InterPro" id="IPR013785">
    <property type="entry name" value="Aldolase_TIM"/>
</dbReference>
<dbReference type="Gene3D" id="3.20.20.70">
    <property type="entry name" value="Aldolase class I"/>
    <property type="match status" value="2"/>
</dbReference>
<proteinExistence type="inferred from homology"/>
<evidence type="ECO:0000313" key="7">
    <source>
        <dbReference type="EMBL" id="THH22508.1"/>
    </source>
</evidence>
<keyword evidence="8" id="KW-1185">Reference proteome</keyword>
<accession>A0A4S4MCI9</accession>